<dbReference type="InterPro" id="IPR050651">
    <property type="entry name" value="Plant_Cytochrome_P450_Monoox"/>
</dbReference>
<evidence type="ECO:0000256" key="2">
    <source>
        <dbReference type="ARBA" id="ARBA00004370"/>
    </source>
</evidence>
<keyword evidence="9" id="KW-0472">Membrane</keyword>
<dbReference type="InterPro" id="IPR017972">
    <property type="entry name" value="Cyt_P450_CS"/>
</dbReference>
<dbReference type="PRINTS" id="PR00385">
    <property type="entry name" value="P450"/>
</dbReference>
<comment type="caution">
    <text evidence="12">The sequence shown here is derived from an EMBL/GenBank/DDBJ whole genome shotgun (WGS) entry which is preliminary data.</text>
</comment>
<evidence type="ECO:0000256" key="4">
    <source>
        <dbReference type="ARBA" id="ARBA00022692"/>
    </source>
</evidence>
<evidence type="ECO:0000256" key="3">
    <source>
        <dbReference type="ARBA" id="ARBA00022617"/>
    </source>
</evidence>
<evidence type="ECO:0000313" key="12">
    <source>
        <dbReference type="EMBL" id="KAG9457095.1"/>
    </source>
</evidence>
<evidence type="ECO:0000256" key="6">
    <source>
        <dbReference type="ARBA" id="ARBA00022989"/>
    </source>
</evidence>
<comment type="subcellular location">
    <subcellularLocation>
        <location evidence="2">Membrane</location>
    </subcellularLocation>
</comment>
<keyword evidence="7" id="KW-0560">Oxidoreductase</keyword>
<dbReference type="PROSITE" id="PS00086">
    <property type="entry name" value="CYTOCHROME_P450"/>
    <property type="match status" value="1"/>
</dbReference>
<dbReference type="Gene3D" id="1.10.630.10">
    <property type="entry name" value="Cytochrome P450"/>
    <property type="match status" value="2"/>
</dbReference>
<dbReference type="PANTHER" id="PTHR47947:SF26">
    <property type="entry name" value="CYTOCHROME P450"/>
    <property type="match status" value="1"/>
</dbReference>
<organism evidence="12 13">
    <name type="scientific">Aristolochia fimbriata</name>
    <name type="common">White veined hardy Dutchman's pipe vine</name>
    <dbReference type="NCBI Taxonomy" id="158543"/>
    <lineage>
        <taxon>Eukaryota</taxon>
        <taxon>Viridiplantae</taxon>
        <taxon>Streptophyta</taxon>
        <taxon>Embryophyta</taxon>
        <taxon>Tracheophyta</taxon>
        <taxon>Spermatophyta</taxon>
        <taxon>Magnoliopsida</taxon>
        <taxon>Magnoliidae</taxon>
        <taxon>Piperales</taxon>
        <taxon>Aristolochiaceae</taxon>
        <taxon>Aristolochia</taxon>
    </lineage>
</organism>
<name>A0AAV7F7C3_ARIFI</name>
<evidence type="ECO:0000256" key="1">
    <source>
        <dbReference type="ARBA" id="ARBA00001971"/>
    </source>
</evidence>
<proteinExistence type="predicted"/>
<keyword evidence="6" id="KW-1133">Transmembrane helix</keyword>
<dbReference type="Proteomes" id="UP000825729">
    <property type="component" value="Unassembled WGS sequence"/>
</dbReference>
<dbReference type="EMBL" id="JAINDJ010000002">
    <property type="protein sequence ID" value="KAG9457095.1"/>
    <property type="molecule type" value="Genomic_DNA"/>
</dbReference>
<dbReference type="PANTHER" id="PTHR47947">
    <property type="entry name" value="CYTOCHROME P450 82C3-RELATED"/>
    <property type="match status" value="1"/>
</dbReference>
<dbReference type="SUPFAM" id="SSF48264">
    <property type="entry name" value="Cytochrome P450"/>
    <property type="match status" value="2"/>
</dbReference>
<evidence type="ECO:0000313" key="13">
    <source>
        <dbReference type="Proteomes" id="UP000825729"/>
    </source>
</evidence>
<feature type="region of interest" description="Disordered" evidence="11">
    <location>
        <begin position="510"/>
        <end position="532"/>
    </location>
</feature>
<accession>A0AAV7F7C3</accession>
<dbReference type="GO" id="GO:0016020">
    <property type="term" value="C:membrane"/>
    <property type="evidence" value="ECO:0007669"/>
    <property type="project" value="UniProtKB-SubCell"/>
</dbReference>
<feature type="binding site" description="axial binding residue" evidence="10">
    <location>
        <position position="462"/>
    </location>
    <ligand>
        <name>heme</name>
        <dbReference type="ChEBI" id="CHEBI:30413"/>
    </ligand>
    <ligandPart>
        <name>Fe</name>
        <dbReference type="ChEBI" id="CHEBI:18248"/>
    </ligandPart>
</feature>
<dbReference type="InterPro" id="IPR036396">
    <property type="entry name" value="Cyt_P450_sf"/>
</dbReference>
<evidence type="ECO:0008006" key="14">
    <source>
        <dbReference type="Google" id="ProtNLM"/>
    </source>
</evidence>
<keyword evidence="4" id="KW-0812">Transmembrane</keyword>
<comment type="cofactor">
    <cofactor evidence="1 10">
        <name>heme</name>
        <dbReference type="ChEBI" id="CHEBI:30413"/>
    </cofactor>
</comment>
<evidence type="ECO:0000256" key="10">
    <source>
        <dbReference type="PIRSR" id="PIRSR602401-1"/>
    </source>
</evidence>
<dbReference type="FunFam" id="1.10.630.10:FF:000026">
    <property type="entry name" value="Cytochrome P450 82C4"/>
    <property type="match status" value="1"/>
</dbReference>
<dbReference type="GO" id="GO:0016705">
    <property type="term" value="F:oxidoreductase activity, acting on paired donors, with incorporation or reduction of molecular oxygen"/>
    <property type="evidence" value="ECO:0007669"/>
    <property type="project" value="InterPro"/>
</dbReference>
<dbReference type="InterPro" id="IPR002401">
    <property type="entry name" value="Cyt_P450_E_grp-I"/>
</dbReference>
<dbReference type="GO" id="GO:0005506">
    <property type="term" value="F:iron ion binding"/>
    <property type="evidence" value="ECO:0007669"/>
    <property type="project" value="InterPro"/>
</dbReference>
<evidence type="ECO:0000256" key="7">
    <source>
        <dbReference type="ARBA" id="ARBA00023002"/>
    </source>
</evidence>
<dbReference type="AlphaFoldDB" id="A0AAV7F7C3"/>
<keyword evidence="3 10" id="KW-0349">Heme</keyword>
<keyword evidence="8 10" id="KW-0408">Iron</keyword>
<dbReference type="InterPro" id="IPR001128">
    <property type="entry name" value="Cyt_P450"/>
</dbReference>
<keyword evidence="5 10" id="KW-0479">Metal-binding</keyword>
<gene>
    <name evidence="12" type="ORF">H6P81_001603</name>
</gene>
<reference evidence="12 13" key="1">
    <citation type="submission" date="2021-07" db="EMBL/GenBank/DDBJ databases">
        <title>The Aristolochia fimbriata genome: insights into angiosperm evolution, floral development and chemical biosynthesis.</title>
        <authorList>
            <person name="Jiao Y."/>
        </authorList>
    </citation>
    <scope>NUCLEOTIDE SEQUENCE [LARGE SCALE GENOMIC DNA]</scope>
    <source>
        <strain evidence="12">IBCAS-2021</strain>
        <tissue evidence="12">Leaf</tissue>
    </source>
</reference>
<evidence type="ECO:0000256" key="5">
    <source>
        <dbReference type="ARBA" id="ARBA00022723"/>
    </source>
</evidence>
<dbReference type="GO" id="GO:0004497">
    <property type="term" value="F:monooxygenase activity"/>
    <property type="evidence" value="ECO:0007669"/>
    <property type="project" value="InterPro"/>
</dbReference>
<protein>
    <recommendedName>
        <fullName evidence="14">Cytochrome P450</fullName>
    </recommendedName>
</protein>
<evidence type="ECO:0000256" key="9">
    <source>
        <dbReference type="ARBA" id="ARBA00023136"/>
    </source>
</evidence>
<evidence type="ECO:0000256" key="8">
    <source>
        <dbReference type="ARBA" id="ARBA00023004"/>
    </source>
</evidence>
<dbReference type="Pfam" id="PF00067">
    <property type="entry name" value="p450"/>
    <property type="match status" value="2"/>
</dbReference>
<keyword evidence="13" id="KW-1185">Reference proteome</keyword>
<dbReference type="PRINTS" id="PR00463">
    <property type="entry name" value="EP450I"/>
</dbReference>
<evidence type="ECO:0000256" key="11">
    <source>
        <dbReference type="SAM" id="MobiDB-lite"/>
    </source>
</evidence>
<dbReference type="GO" id="GO:0020037">
    <property type="term" value="F:heme binding"/>
    <property type="evidence" value="ECO:0007669"/>
    <property type="project" value="InterPro"/>
</dbReference>
<sequence length="742" mass="83283">MDFSILLQLVLGLAALIFLYKSRLYINEKHKRGTPEPPTAGGRWPITGHLHLFGRAQPMMRLLGDLADKYGPAFTIWVGIHPTVVVSSWELAKECFTVNDRALAGRPRTTAGKYLAANYALFAISPYGPHWRESRKMAAAHLLSPHQVELFQSTRAAEVEVGIRELRRLCEESDNEALKWDMGKWFAEQTFNNVVMMVAGKRFFGPTVAEDEAALNAQEAIRRVFYFSGVFFLSDAIPFVEWLDVGGHIASMKETIAGLNSIIDSWIDEHRAKKRTLSDSENNREKQDFIDGLLRDMEKSPKSDSDAQAFIRQIILAIILAGTDTTHNTLTWALSLLVNNAEVLQKVRDEIDTQVGSEREPNESDLKKLPYLQAVVKETLRLYPPGPLTMPHEATEDYNIGGFRVPAGTRLSVNIWKLQRDPSVWEEPTEFRPERFLTTHADVDGSGQHFQYIPFGSGRRMCPGGLLALQVVQLTLARLLHGFEVRRASEEPVDMSEGLGLSLPKARPLESRQFNHRKGTSGSPEPPTAGGRRPITGHLHLFWRAQPVMRLLGDLADKYGPVFTIWVGIHRTVVVSNWELAKECFTVHDRALAGRPKTTVGKYLADNSSLFAISPYGPHWRDSRKLAIAHLLSFHGVELFQSTRTAEVEIGIQELRRLCEESENGVLKLDMGKWFAEQTFNSVVMMVAGKWYFGPTVAGDEPASKAQEAIRRVLHFSGMFFLSDAIPLVESLDVLHSTLIVN</sequence>